<accession>A0A653CZT5</accession>
<name>A0A653CZT5_CALMS</name>
<evidence type="ECO:0000313" key="2">
    <source>
        <dbReference type="Proteomes" id="UP000410492"/>
    </source>
</evidence>
<dbReference type="OrthoDB" id="6780615at2759"/>
<gene>
    <name evidence="1" type="ORF">CALMAC_LOCUS12669</name>
</gene>
<evidence type="ECO:0000313" key="1">
    <source>
        <dbReference type="EMBL" id="VEN52604.1"/>
    </source>
</evidence>
<sequence>MSLLRNSNSLTISKWKQMVDKNEFVVVIFLDLRKAVDTIMLKKLKYGFGTNIIKWFREYLTNRFQDALVGERKSSNKERKHGAPQANDWSTIINQDHYKSTMYHVVMDGVDCVKSLPNSSGMMTF</sequence>
<dbReference type="Proteomes" id="UP000410492">
    <property type="component" value="Unassembled WGS sequence"/>
</dbReference>
<feature type="non-terminal residue" evidence="1">
    <location>
        <position position="125"/>
    </location>
</feature>
<reference evidence="1 2" key="1">
    <citation type="submission" date="2019-01" db="EMBL/GenBank/DDBJ databases">
        <authorList>
            <person name="Sayadi A."/>
        </authorList>
    </citation>
    <scope>NUCLEOTIDE SEQUENCE [LARGE SCALE GENOMIC DNA]</scope>
</reference>
<proteinExistence type="predicted"/>
<dbReference type="EMBL" id="CAACVG010009219">
    <property type="protein sequence ID" value="VEN52604.1"/>
    <property type="molecule type" value="Genomic_DNA"/>
</dbReference>
<protein>
    <submittedName>
        <fullName evidence="1">Uncharacterized protein</fullName>
    </submittedName>
</protein>
<organism evidence="1 2">
    <name type="scientific">Callosobruchus maculatus</name>
    <name type="common">Southern cowpea weevil</name>
    <name type="synonym">Pulse bruchid</name>
    <dbReference type="NCBI Taxonomy" id="64391"/>
    <lineage>
        <taxon>Eukaryota</taxon>
        <taxon>Metazoa</taxon>
        <taxon>Ecdysozoa</taxon>
        <taxon>Arthropoda</taxon>
        <taxon>Hexapoda</taxon>
        <taxon>Insecta</taxon>
        <taxon>Pterygota</taxon>
        <taxon>Neoptera</taxon>
        <taxon>Endopterygota</taxon>
        <taxon>Coleoptera</taxon>
        <taxon>Polyphaga</taxon>
        <taxon>Cucujiformia</taxon>
        <taxon>Chrysomeloidea</taxon>
        <taxon>Chrysomelidae</taxon>
        <taxon>Bruchinae</taxon>
        <taxon>Bruchini</taxon>
        <taxon>Callosobruchus</taxon>
    </lineage>
</organism>
<keyword evidence="2" id="KW-1185">Reference proteome</keyword>
<dbReference type="AlphaFoldDB" id="A0A653CZT5"/>